<sequence length="130" mass="13640">MSTRFRVSQQLLAALVILIAVVTVLELPRPYPTWLTVGPVPVNPELVVPGVLGLVALLEPLHEGLAVSSIVVGVVGSVTLWLAAMSLYALYASSAGGVFWGGFFTLLSGVALASLLFVRSVVQQGRRAVS</sequence>
<feature type="transmembrane region" description="Helical" evidence="1">
    <location>
        <begin position="97"/>
        <end position="118"/>
    </location>
</feature>
<dbReference type="Proteomes" id="UP000185936">
    <property type="component" value="Unassembled WGS sequence"/>
</dbReference>
<gene>
    <name evidence="2" type="ORF">SAMN05421752_102237</name>
</gene>
<dbReference type="EMBL" id="FTNR01000002">
    <property type="protein sequence ID" value="SIR74955.1"/>
    <property type="molecule type" value="Genomic_DNA"/>
</dbReference>
<dbReference type="AlphaFoldDB" id="A0A1N7DGT0"/>
<feature type="transmembrane region" description="Helical" evidence="1">
    <location>
        <begin position="42"/>
        <end position="58"/>
    </location>
</feature>
<feature type="transmembrane region" description="Helical" evidence="1">
    <location>
        <begin position="70"/>
        <end position="91"/>
    </location>
</feature>
<reference evidence="3" key="1">
    <citation type="submission" date="2017-01" db="EMBL/GenBank/DDBJ databases">
        <authorList>
            <person name="Varghese N."/>
            <person name="Submissions S."/>
        </authorList>
    </citation>
    <scope>NUCLEOTIDE SEQUENCE [LARGE SCALE GENOMIC DNA]</scope>
    <source>
        <strain evidence="3">type strain: HArc-</strain>
    </source>
</reference>
<keyword evidence="1" id="KW-0812">Transmembrane</keyword>
<evidence type="ECO:0000256" key="1">
    <source>
        <dbReference type="SAM" id="Phobius"/>
    </source>
</evidence>
<evidence type="ECO:0000313" key="3">
    <source>
        <dbReference type="Proteomes" id="UP000185936"/>
    </source>
</evidence>
<proteinExistence type="predicted"/>
<accession>A0A1N7DGT0</accession>
<dbReference type="OrthoDB" id="170742at2157"/>
<name>A0A1N7DGT0_9EURY</name>
<evidence type="ECO:0000313" key="2">
    <source>
        <dbReference type="EMBL" id="SIR74955.1"/>
    </source>
</evidence>
<protein>
    <submittedName>
        <fullName evidence="2">Uncharacterized protein</fullName>
    </submittedName>
</protein>
<keyword evidence="1" id="KW-1133">Transmembrane helix</keyword>
<keyword evidence="1" id="KW-0472">Membrane</keyword>
<keyword evidence="3" id="KW-1185">Reference proteome</keyword>
<organism evidence="2 3">
    <name type="scientific">Natronorubrum thiooxidans</name>
    <dbReference type="NCBI Taxonomy" id="308853"/>
    <lineage>
        <taxon>Archaea</taxon>
        <taxon>Methanobacteriati</taxon>
        <taxon>Methanobacteriota</taxon>
        <taxon>Stenosarchaea group</taxon>
        <taxon>Halobacteria</taxon>
        <taxon>Halobacteriales</taxon>
        <taxon>Natrialbaceae</taxon>
        <taxon>Natronorubrum</taxon>
    </lineage>
</organism>